<dbReference type="InterPro" id="IPR007221">
    <property type="entry name" value="MreC"/>
</dbReference>
<comment type="function">
    <text evidence="5">Involved in formation and maintenance of cell shape.</text>
</comment>
<evidence type="ECO:0000256" key="5">
    <source>
        <dbReference type="PIRNR" id="PIRNR038471"/>
    </source>
</evidence>
<dbReference type="Gene3D" id="2.40.10.350">
    <property type="entry name" value="Rod shape-determining protein MreC, domain 2"/>
    <property type="match status" value="1"/>
</dbReference>
<gene>
    <name evidence="8" type="primary">mreC</name>
    <name evidence="8" type="ORF">M9799_07465</name>
</gene>
<dbReference type="Pfam" id="PF04085">
    <property type="entry name" value="MreC"/>
    <property type="match status" value="1"/>
</dbReference>
<dbReference type="Proteomes" id="UP001162800">
    <property type="component" value="Chromosome"/>
</dbReference>
<dbReference type="Gene3D" id="2.40.10.340">
    <property type="entry name" value="Rod shape-determining protein MreC, domain 1"/>
    <property type="match status" value="1"/>
</dbReference>
<dbReference type="RefSeq" id="WP_231043062.1">
    <property type="nucleotide sequence ID" value="NZ_CP106881.1"/>
</dbReference>
<dbReference type="InterPro" id="IPR042177">
    <property type="entry name" value="Cell/Rod_1"/>
</dbReference>
<evidence type="ECO:0000259" key="7">
    <source>
        <dbReference type="Pfam" id="PF04085"/>
    </source>
</evidence>
<dbReference type="PANTHER" id="PTHR34138:SF1">
    <property type="entry name" value="CELL SHAPE-DETERMINING PROTEIN MREC"/>
    <property type="match status" value="1"/>
</dbReference>
<evidence type="ECO:0000313" key="8">
    <source>
        <dbReference type="EMBL" id="UYG53045.1"/>
    </source>
</evidence>
<reference evidence="8" key="1">
    <citation type="submission" date="2022-09" db="EMBL/GenBank/DDBJ databases">
        <title>The complete genome of Acidovorax sp. 5MLIR.</title>
        <authorList>
            <person name="Liu L."/>
            <person name="Yue J."/>
            <person name="Yang F."/>
            <person name="Yuan J."/>
            <person name="Li L."/>
        </authorList>
    </citation>
    <scope>NUCLEOTIDE SEQUENCE</scope>
    <source>
        <strain evidence="8">5MLIR</strain>
    </source>
</reference>
<keyword evidence="3 5" id="KW-0133">Cell shape</keyword>
<dbReference type="PANTHER" id="PTHR34138">
    <property type="entry name" value="CELL SHAPE-DETERMINING PROTEIN MREC"/>
    <property type="match status" value="1"/>
</dbReference>
<evidence type="ECO:0000256" key="6">
    <source>
        <dbReference type="SAM" id="MobiDB-lite"/>
    </source>
</evidence>
<evidence type="ECO:0000256" key="3">
    <source>
        <dbReference type="ARBA" id="ARBA00022960"/>
    </source>
</evidence>
<evidence type="ECO:0000313" key="9">
    <source>
        <dbReference type="Proteomes" id="UP001162800"/>
    </source>
</evidence>
<evidence type="ECO:0000256" key="1">
    <source>
        <dbReference type="ARBA" id="ARBA00009369"/>
    </source>
</evidence>
<sequence length="330" mass="35076">MPLGTLDRRVPSLFRQGPSALSQLAFYSALALFLMVADARFKLTEPVRQAVATVLYPVQWLMVQPVALVNEGMGYLQSMEQAQAQVRAADQRLAQVAQSAHLAEQLQDENLHLRALLALREHLPSPGQAAEVIHDTPDPYTRRVVIDRGETSKIALGSPVLDANGVLGQVTRVYPLRSEVTLLIDRDQAIPVFNPRTGARSVAYGDPAPGGGGSIELRFVPSNADVVEGDLLTTSGVDGVYPAGIPVARVLRVEHRADSAFSRIHCEPMARVQQARHVLVLAPQALASADDAPAAQAPAAKPAATPAARPAAAPAAPAAPAARAPQENQR</sequence>
<evidence type="ECO:0000256" key="4">
    <source>
        <dbReference type="ARBA" id="ARBA00032089"/>
    </source>
</evidence>
<comment type="similarity">
    <text evidence="1 5">Belongs to the MreC family.</text>
</comment>
<proteinExistence type="inferred from homology"/>
<name>A0ABY6GDB2_9BURK</name>
<feature type="domain" description="Rod shape-determining protein MreC beta-barrel core" evidence="7">
    <location>
        <begin position="132"/>
        <end position="281"/>
    </location>
</feature>
<organism evidence="8 9">
    <name type="scientific">Comamonas endophytica</name>
    <dbReference type="NCBI Taxonomy" id="2949090"/>
    <lineage>
        <taxon>Bacteria</taxon>
        <taxon>Pseudomonadati</taxon>
        <taxon>Pseudomonadota</taxon>
        <taxon>Betaproteobacteria</taxon>
        <taxon>Burkholderiales</taxon>
        <taxon>Comamonadaceae</taxon>
        <taxon>Comamonas</taxon>
    </lineage>
</organism>
<dbReference type="InterPro" id="IPR042175">
    <property type="entry name" value="Cell/Rod_MreC_2"/>
</dbReference>
<dbReference type="InterPro" id="IPR055342">
    <property type="entry name" value="MreC_beta-barrel_core"/>
</dbReference>
<protein>
    <recommendedName>
        <fullName evidence="2 5">Cell shape-determining protein MreC</fullName>
    </recommendedName>
    <alternativeName>
        <fullName evidence="4 5">Cell shape protein MreC</fullName>
    </alternativeName>
</protein>
<keyword evidence="9" id="KW-1185">Reference proteome</keyword>
<dbReference type="PIRSF" id="PIRSF038471">
    <property type="entry name" value="MreC"/>
    <property type="match status" value="1"/>
</dbReference>
<dbReference type="NCBIfam" id="TIGR00219">
    <property type="entry name" value="mreC"/>
    <property type="match status" value="1"/>
</dbReference>
<feature type="region of interest" description="Disordered" evidence="6">
    <location>
        <begin position="290"/>
        <end position="330"/>
    </location>
</feature>
<evidence type="ECO:0000256" key="2">
    <source>
        <dbReference type="ARBA" id="ARBA00013855"/>
    </source>
</evidence>
<accession>A0ABY6GDB2</accession>
<dbReference type="EMBL" id="CP106881">
    <property type="protein sequence ID" value="UYG53045.1"/>
    <property type="molecule type" value="Genomic_DNA"/>
</dbReference>